<organism evidence="2 3">
    <name type="scientific">Spiribacter insolitus</name>
    <dbReference type="NCBI Taxonomy" id="3122417"/>
    <lineage>
        <taxon>Bacteria</taxon>
        <taxon>Pseudomonadati</taxon>
        <taxon>Pseudomonadota</taxon>
        <taxon>Gammaproteobacteria</taxon>
        <taxon>Chromatiales</taxon>
        <taxon>Ectothiorhodospiraceae</taxon>
        <taxon>Spiribacter</taxon>
    </lineage>
</organism>
<dbReference type="Gene3D" id="3.40.50.720">
    <property type="entry name" value="NAD(P)-binding Rossmann-like Domain"/>
    <property type="match status" value="1"/>
</dbReference>
<dbReference type="InterPro" id="IPR000594">
    <property type="entry name" value="ThiF_NAD_FAD-bd"/>
</dbReference>
<dbReference type="EMBL" id="JBAKFF010000001">
    <property type="protein sequence ID" value="MEX0429900.1"/>
    <property type="molecule type" value="Genomic_DNA"/>
</dbReference>
<dbReference type="RefSeq" id="WP_367982698.1">
    <property type="nucleotide sequence ID" value="NZ_JBAKFF010000001.1"/>
</dbReference>
<evidence type="ECO:0000259" key="1">
    <source>
        <dbReference type="Pfam" id="PF00899"/>
    </source>
</evidence>
<evidence type="ECO:0000313" key="2">
    <source>
        <dbReference type="EMBL" id="MEX0429900.1"/>
    </source>
</evidence>
<dbReference type="Proteomes" id="UP001556637">
    <property type="component" value="Unassembled WGS sequence"/>
</dbReference>
<name>A0ABV3T546_9GAMM</name>
<dbReference type="InterPro" id="IPR035985">
    <property type="entry name" value="Ubiquitin-activating_enz"/>
</dbReference>
<sequence length="250" mass="26366">MNDEQLIRYSRQIMVPGLDLAGQEQLLASRALIIGLGGLGSPVALYLAAAGLGHLVLADFDRVELTNLQRQILHGTDDLGRLKTASARDRIAALNPEVHVDTLAERITADHLAAVVRDVDIVIDGSDNFATRFAVNAACVAVGRPLVSGAVIGMDGQVAVFRPDQGGPCYRCVYADTGEEAQSCSETGVLGPLTGVIGSLQAVEAVKVLTGLGEPLAGRLLVVDALTQQWRRLNLRRDPQCPVCGAPSAQ</sequence>
<keyword evidence="2" id="KW-0548">Nucleotidyltransferase</keyword>
<feature type="domain" description="THIF-type NAD/FAD binding fold" evidence="1">
    <location>
        <begin position="9"/>
        <end position="243"/>
    </location>
</feature>
<reference evidence="2 3" key="1">
    <citation type="submission" date="2024-02" db="EMBL/GenBank/DDBJ databases">
        <title>New especies of Spiribacter isolated from saline water.</title>
        <authorList>
            <person name="Leon M.J."/>
            <person name="De La Haba R."/>
            <person name="Sanchez-Porro C."/>
            <person name="Ventosa A."/>
        </authorList>
    </citation>
    <scope>NUCLEOTIDE SEQUENCE [LARGE SCALE GENOMIC DNA]</scope>
    <source>
        <strain evidence="3">ag22IC4-189</strain>
    </source>
</reference>
<accession>A0ABV3T546</accession>
<dbReference type="Pfam" id="PF00899">
    <property type="entry name" value="ThiF"/>
    <property type="match status" value="1"/>
</dbReference>
<dbReference type="NCBIfam" id="NF004281">
    <property type="entry name" value="PRK05690.1"/>
    <property type="match status" value="1"/>
</dbReference>
<gene>
    <name evidence="2" type="primary">moeB</name>
    <name evidence="2" type="ORF">V6X30_00595</name>
</gene>
<keyword evidence="3" id="KW-1185">Reference proteome</keyword>
<keyword evidence="2" id="KW-0808">Transferase</keyword>
<comment type="caution">
    <text evidence="2">The sequence shown here is derived from an EMBL/GenBank/DDBJ whole genome shotgun (WGS) entry which is preliminary data.</text>
</comment>
<dbReference type="PANTHER" id="PTHR10953">
    <property type="entry name" value="UBIQUITIN-ACTIVATING ENZYME E1"/>
    <property type="match status" value="1"/>
</dbReference>
<dbReference type="InterPro" id="IPR045886">
    <property type="entry name" value="ThiF/MoeB/HesA"/>
</dbReference>
<dbReference type="CDD" id="cd00757">
    <property type="entry name" value="ThiF_MoeB_HesA_family"/>
    <property type="match status" value="1"/>
</dbReference>
<evidence type="ECO:0000313" key="3">
    <source>
        <dbReference type="Proteomes" id="UP001556637"/>
    </source>
</evidence>
<proteinExistence type="predicted"/>
<dbReference type="SUPFAM" id="SSF69572">
    <property type="entry name" value="Activating enzymes of the ubiquitin-like proteins"/>
    <property type="match status" value="1"/>
</dbReference>
<dbReference type="PANTHER" id="PTHR10953:SF102">
    <property type="entry name" value="ADENYLYLTRANSFERASE AND SULFURTRANSFERASE MOCS3"/>
    <property type="match status" value="1"/>
</dbReference>
<protein>
    <submittedName>
        <fullName evidence="2">Molybdopterin-synthase adenylyltransferase MoeB</fullName>
    </submittedName>
</protein>
<dbReference type="GO" id="GO:0016779">
    <property type="term" value="F:nucleotidyltransferase activity"/>
    <property type="evidence" value="ECO:0007669"/>
    <property type="project" value="UniProtKB-KW"/>
</dbReference>